<gene>
    <name evidence="18" type="ordered locus">Sfum_2986</name>
    <name evidence="19" type="ordered locus">Sfum_3028</name>
</gene>
<dbReference type="GO" id="GO:0016020">
    <property type="term" value="C:membrane"/>
    <property type="evidence" value="ECO:0007669"/>
    <property type="project" value="InterPro"/>
</dbReference>
<evidence type="ECO:0000256" key="14">
    <source>
        <dbReference type="ARBA" id="ARBA00032361"/>
    </source>
</evidence>
<evidence type="ECO:0000256" key="12">
    <source>
        <dbReference type="ARBA" id="ARBA00023209"/>
    </source>
</evidence>
<comment type="subcellular location">
    <subcellularLocation>
        <location evidence="2">Endomembrane system</location>
        <topology evidence="2">Multi-pass membrane protein</topology>
    </subcellularLocation>
</comment>
<keyword evidence="12" id="KW-0594">Phospholipid biosynthesis</keyword>
<evidence type="ECO:0000256" key="5">
    <source>
        <dbReference type="ARBA" id="ARBA00017171"/>
    </source>
</evidence>
<feature type="transmembrane region" description="Helical" evidence="17">
    <location>
        <begin position="53"/>
        <end position="70"/>
    </location>
</feature>
<feature type="transmembrane region" description="Helical" evidence="17">
    <location>
        <begin position="91"/>
        <end position="110"/>
    </location>
</feature>
<feature type="transmembrane region" description="Helical" evidence="17">
    <location>
        <begin position="116"/>
        <end position="134"/>
    </location>
</feature>
<dbReference type="GO" id="GO:0008654">
    <property type="term" value="P:phospholipid biosynthetic process"/>
    <property type="evidence" value="ECO:0007669"/>
    <property type="project" value="UniProtKB-KW"/>
</dbReference>
<evidence type="ECO:0000256" key="7">
    <source>
        <dbReference type="ARBA" id="ARBA00022679"/>
    </source>
</evidence>
<dbReference type="NCBIfam" id="TIGR00473">
    <property type="entry name" value="pssA"/>
    <property type="match status" value="1"/>
</dbReference>
<evidence type="ECO:0000256" key="8">
    <source>
        <dbReference type="ARBA" id="ARBA00022692"/>
    </source>
</evidence>
<organism evidence="18 20">
    <name type="scientific">Syntrophobacter fumaroxidans (strain DSM 10017 / MPOB)</name>
    <dbReference type="NCBI Taxonomy" id="335543"/>
    <lineage>
        <taxon>Bacteria</taxon>
        <taxon>Pseudomonadati</taxon>
        <taxon>Thermodesulfobacteriota</taxon>
        <taxon>Syntrophobacteria</taxon>
        <taxon>Syntrophobacterales</taxon>
        <taxon>Syntrophobacteraceae</taxon>
        <taxon>Syntrophobacter</taxon>
    </lineage>
</organism>
<keyword evidence="11 17" id="KW-0472">Membrane</keyword>
<dbReference type="eggNOG" id="COG1183">
    <property type="taxonomic scope" value="Bacteria"/>
</dbReference>
<dbReference type="Gene3D" id="1.20.120.1760">
    <property type="match status" value="1"/>
</dbReference>
<evidence type="ECO:0000256" key="10">
    <source>
        <dbReference type="ARBA" id="ARBA00023098"/>
    </source>
</evidence>
<dbReference type="OrthoDB" id="9777147at2"/>
<evidence type="ECO:0000256" key="4">
    <source>
        <dbReference type="ARBA" id="ARBA00013174"/>
    </source>
</evidence>
<evidence type="ECO:0000313" key="19">
    <source>
        <dbReference type="EMBL" id="ABK18702.1"/>
    </source>
</evidence>
<sequence length="287" mass="31462">MSPEIKRRRPRKRKWRRFREGEVARGTYIVPNLFTTANLFSGFFGIVSAIDAHFDRAAIAILVSCVFDILDGKVARFTRATSRFGVEYDSLADLVAFGVTPALLMYLWALRPFGRLGWLAAFVFVACGALRLARFNVQTETASKKYFVGLPIPGAASVVATTLLFIEVLEITLPPSGGVLLLVATYILGFLMVSTVPYNSFKDFEIVKAKPITVLFVAVLGLTIVAVNPGLMLFLMLMVYLVSGPVRYVIWRLKGKPGTPVVEPPKSVEAAEEGPGQPAPAEEQSQT</sequence>
<evidence type="ECO:0000256" key="15">
    <source>
        <dbReference type="RuleBase" id="RU003750"/>
    </source>
</evidence>
<dbReference type="EC" id="2.7.8.8" evidence="4"/>
<dbReference type="EMBL" id="CP000478">
    <property type="protein sequence ID" value="ABK18660.1"/>
    <property type="molecule type" value="Genomic_DNA"/>
</dbReference>
<feature type="transmembrane region" description="Helical" evidence="17">
    <location>
        <begin position="213"/>
        <end position="242"/>
    </location>
</feature>
<evidence type="ECO:0000256" key="2">
    <source>
        <dbReference type="ARBA" id="ARBA00004127"/>
    </source>
</evidence>
<evidence type="ECO:0000256" key="11">
    <source>
        <dbReference type="ARBA" id="ARBA00023136"/>
    </source>
</evidence>
<feature type="transmembrane region" description="Helical" evidence="17">
    <location>
        <begin position="146"/>
        <end position="166"/>
    </location>
</feature>
<accession>A0LMK8</accession>
<dbReference type="GO" id="GO:0003882">
    <property type="term" value="F:CDP-diacylglycerol-serine O-phosphatidyltransferase activity"/>
    <property type="evidence" value="ECO:0007669"/>
    <property type="project" value="UniProtKB-EC"/>
</dbReference>
<dbReference type="KEGG" id="sfu:Sfum_2986"/>
<evidence type="ECO:0000256" key="3">
    <source>
        <dbReference type="ARBA" id="ARBA00010441"/>
    </source>
</evidence>
<dbReference type="GO" id="GO:0012505">
    <property type="term" value="C:endomembrane system"/>
    <property type="evidence" value="ECO:0007669"/>
    <property type="project" value="UniProtKB-SubCell"/>
</dbReference>
<keyword evidence="9 17" id="KW-1133">Transmembrane helix</keyword>
<dbReference type="InParanoid" id="A0LMK8"/>
<proteinExistence type="inferred from homology"/>
<evidence type="ECO:0000256" key="16">
    <source>
        <dbReference type="SAM" id="MobiDB-lite"/>
    </source>
</evidence>
<feature type="compositionally biased region" description="Low complexity" evidence="16">
    <location>
        <begin position="273"/>
        <end position="287"/>
    </location>
</feature>
<evidence type="ECO:0000313" key="18">
    <source>
        <dbReference type="EMBL" id="ABK18660.1"/>
    </source>
</evidence>
<feature type="transmembrane region" description="Helical" evidence="17">
    <location>
        <begin position="178"/>
        <end position="201"/>
    </location>
</feature>
<feature type="region of interest" description="Disordered" evidence="16">
    <location>
        <begin position="257"/>
        <end position="287"/>
    </location>
</feature>
<evidence type="ECO:0000256" key="17">
    <source>
        <dbReference type="SAM" id="Phobius"/>
    </source>
</evidence>
<name>A0LMK8_SYNFM</name>
<evidence type="ECO:0000256" key="9">
    <source>
        <dbReference type="ARBA" id="ARBA00022989"/>
    </source>
</evidence>
<keyword evidence="6" id="KW-0444">Lipid biosynthesis</keyword>
<evidence type="ECO:0000256" key="1">
    <source>
        <dbReference type="ARBA" id="ARBA00000287"/>
    </source>
</evidence>
<dbReference type="HOGENOM" id="CLU_049944_2_0_7"/>
<dbReference type="InterPro" id="IPR043130">
    <property type="entry name" value="CDP-OH_PTrfase_TM_dom"/>
</dbReference>
<evidence type="ECO:0000256" key="13">
    <source>
        <dbReference type="ARBA" id="ARBA00023264"/>
    </source>
</evidence>
<dbReference type="InterPro" id="IPR004533">
    <property type="entry name" value="CDP-diaglyc--ser_O-PTrfase"/>
</dbReference>
<dbReference type="Pfam" id="PF01066">
    <property type="entry name" value="CDP-OH_P_transf"/>
    <property type="match status" value="1"/>
</dbReference>
<protein>
    <recommendedName>
        <fullName evidence="5">CDP-diacylglycerol--serine O-phosphatidyltransferase</fullName>
        <ecNumber evidence="4">2.7.8.8</ecNumber>
    </recommendedName>
    <alternativeName>
        <fullName evidence="14">Phosphatidylserine synthase</fullName>
    </alternativeName>
</protein>
<dbReference type="Proteomes" id="UP000001784">
    <property type="component" value="Chromosome"/>
</dbReference>
<dbReference type="PANTHER" id="PTHR14269">
    <property type="entry name" value="CDP-DIACYLGLYCEROL--GLYCEROL-3-PHOSPHATE 3-PHOSPHATIDYLTRANSFERASE-RELATED"/>
    <property type="match status" value="1"/>
</dbReference>
<dbReference type="InterPro" id="IPR050324">
    <property type="entry name" value="CDP-alcohol_PTase-I"/>
</dbReference>
<comment type="similarity">
    <text evidence="3 15">Belongs to the CDP-alcohol phosphatidyltransferase class-I family.</text>
</comment>
<reference evidence="18 20" key="1">
    <citation type="submission" date="2006-10" db="EMBL/GenBank/DDBJ databases">
        <title>Complete sequence of Syntrophobacter fumaroxidans MPOB.</title>
        <authorList>
            <consortium name="US DOE Joint Genome Institute"/>
            <person name="Copeland A."/>
            <person name="Lucas S."/>
            <person name="Lapidus A."/>
            <person name="Barry K."/>
            <person name="Detter J.C."/>
            <person name="Glavina del Rio T."/>
            <person name="Hammon N."/>
            <person name="Israni S."/>
            <person name="Pitluck S."/>
            <person name="Goltsman E.G."/>
            <person name="Martinez M."/>
            <person name="Schmutz J."/>
            <person name="Larimer F."/>
            <person name="Land M."/>
            <person name="Hauser L."/>
            <person name="Kyrpides N."/>
            <person name="Kim E."/>
            <person name="Boone D.R."/>
            <person name="Brockman F."/>
            <person name="Culley D."/>
            <person name="Ferry J."/>
            <person name="Gunsalus R."/>
            <person name="McInerney M.J."/>
            <person name="Morrison M."/>
            <person name="Plugge C."/>
            <person name="Rohlin L."/>
            <person name="Scholten J."/>
            <person name="Sieber J."/>
            <person name="Stams A.J.M."/>
            <person name="Worm P."/>
            <person name="Henstra A.M."/>
            <person name="Richardson P."/>
        </authorList>
    </citation>
    <scope>NUCLEOTIDE SEQUENCE [LARGE SCALE GENOMIC DNA]</scope>
    <source>
        <strain evidence="20">DSM 10017 / MPOB</strain>
        <strain evidence="18">MPOB</strain>
    </source>
</reference>
<evidence type="ECO:0000256" key="6">
    <source>
        <dbReference type="ARBA" id="ARBA00022516"/>
    </source>
</evidence>
<keyword evidence="8 17" id="KW-0812">Transmembrane</keyword>
<feature type="transmembrane region" description="Helical" evidence="17">
    <location>
        <begin position="21"/>
        <end position="47"/>
    </location>
</feature>
<comment type="catalytic activity">
    <reaction evidence="1">
        <text>a CDP-1,2-diacyl-sn-glycerol + L-serine = a 1,2-diacyl-sn-glycero-3-phospho-L-serine + CMP + H(+)</text>
        <dbReference type="Rhea" id="RHEA:16913"/>
        <dbReference type="ChEBI" id="CHEBI:15378"/>
        <dbReference type="ChEBI" id="CHEBI:33384"/>
        <dbReference type="ChEBI" id="CHEBI:57262"/>
        <dbReference type="ChEBI" id="CHEBI:58332"/>
        <dbReference type="ChEBI" id="CHEBI:60377"/>
        <dbReference type="EC" id="2.7.8.8"/>
    </reaction>
</comment>
<keyword evidence="7 15" id="KW-0808">Transferase</keyword>
<keyword evidence="20" id="KW-1185">Reference proteome</keyword>
<dbReference type="STRING" id="335543.Sfum_2986"/>
<keyword evidence="13" id="KW-1208">Phospholipid metabolism</keyword>
<evidence type="ECO:0000313" key="20">
    <source>
        <dbReference type="Proteomes" id="UP000001784"/>
    </source>
</evidence>
<dbReference type="InterPro" id="IPR000462">
    <property type="entry name" value="CDP-OH_P_trans"/>
</dbReference>
<dbReference type="KEGG" id="sfu:Sfum_3028"/>
<dbReference type="RefSeq" id="WP_011699824.1">
    <property type="nucleotide sequence ID" value="NC_008554.1"/>
</dbReference>
<dbReference type="PANTHER" id="PTHR14269:SF61">
    <property type="entry name" value="CDP-DIACYLGLYCEROL--SERINE O-PHOSPHATIDYLTRANSFERASE"/>
    <property type="match status" value="1"/>
</dbReference>
<dbReference type="InterPro" id="IPR048254">
    <property type="entry name" value="CDP_ALCOHOL_P_TRANSF_CS"/>
</dbReference>
<dbReference type="PROSITE" id="PS00379">
    <property type="entry name" value="CDP_ALCOHOL_P_TRANSF"/>
    <property type="match status" value="1"/>
</dbReference>
<dbReference type="EMBL" id="CP000478">
    <property type="protein sequence ID" value="ABK18702.1"/>
    <property type="molecule type" value="Genomic_DNA"/>
</dbReference>
<keyword evidence="10" id="KW-0443">Lipid metabolism</keyword>
<dbReference type="AlphaFoldDB" id="A0LMK8"/>